<keyword evidence="8" id="KW-0807">Transducer</keyword>
<feature type="domain" description="G-protein coupled receptors family 1 profile" evidence="10">
    <location>
        <begin position="40"/>
        <end position="298"/>
    </location>
</feature>
<accession>A0A815F751</accession>
<evidence type="ECO:0000256" key="7">
    <source>
        <dbReference type="ARBA" id="ARBA00023170"/>
    </source>
</evidence>
<feature type="transmembrane region" description="Helical" evidence="9">
    <location>
        <begin position="237"/>
        <end position="258"/>
    </location>
</feature>
<feature type="transmembrane region" description="Helical" evidence="9">
    <location>
        <begin position="27"/>
        <end position="50"/>
    </location>
</feature>
<dbReference type="Proteomes" id="UP000663877">
    <property type="component" value="Unassembled WGS sequence"/>
</dbReference>
<feature type="transmembrane region" description="Helical" evidence="9">
    <location>
        <begin position="93"/>
        <end position="118"/>
    </location>
</feature>
<feature type="transmembrane region" description="Helical" evidence="9">
    <location>
        <begin position="139"/>
        <end position="163"/>
    </location>
</feature>
<dbReference type="OrthoDB" id="10012609at2759"/>
<dbReference type="AlphaFoldDB" id="A0A815F751"/>
<feature type="transmembrane region" description="Helical" evidence="9">
    <location>
        <begin position="198"/>
        <end position="216"/>
    </location>
</feature>
<dbReference type="EMBL" id="CAJNOI010000641">
    <property type="protein sequence ID" value="CAF1322116.1"/>
    <property type="molecule type" value="Genomic_DNA"/>
</dbReference>
<comment type="subcellular location">
    <subcellularLocation>
        <location evidence="1">Cell membrane</location>
        <topology evidence="1">Multi-pass membrane protein</topology>
    </subcellularLocation>
</comment>
<proteinExistence type="predicted"/>
<evidence type="ECO:0000256" key="1">
    <source>
        <dbReference type="ARBA" id="ARBA00004651"/>
    </source>
</evidence>
<dbReference type="PROSITE" id="PS50262">
    <property type="entry name" value="G_PROTEIN_RECEP_F1_2"/>
    <property type="match status" value="1"/>
</dbReference>
<evidence type="ECO:0000313" key="13">
    <source>
        <dbReference type="Proteomes" id="UP000663832"/>
    </source>
</evidence>
<dbReference type="PANTHER" id="PTHR24228">
    <property type="entry name" value="B2 BRADYKININ RECEPTOR/ANGIOTENSIN II RECEPTOR"/>
    <property type="match status" value="1"/>
</dbReference>
<evidence type="ECO:0000256" key="8">
    <source>
        <dbReference type="ARBA" id="ARBA00023224"/>
    </source>
</evidence>
<evidence type="ECO:0000256" key="3">
    <source>
        <dbReference type="ARBA" id="ARBA00022692"/>
    </source>
</evidence>
<dbReference type="Proteomes" id="UP000663832">
    <property type="component" value="Unassembled WGS sequence"/>
</dbReference>
<reference evidence="11" key="1">
    <citation type="submission" date="2021-02" db="EMBL/GenBank/DDBJ databases">
        <authorList>
            <person name="Nowell W R."/>
        </authorList>
    </citation>
    <scope>NUCLEOTIDE SEQUENCE</scope>
</reference>
<comment type="caution">
    <text evidence="11">The sequence shown here is derived from an EMBL/GenBank/DDBJ whole genome shotgun (WGS) entry which is preliminary data.</text>
</comment>
<feature type="transmembrane region" description="Helical" evidence="9">
    <location>
        <begin position="278"/>
        <end position="298"/>
    </location>
</feature>
<dbReference type="GO" id="GO:0005886">
    <property type="term" value="C:plasma membrane"/>
    <property type="evidence" value="ECO:0007669"/>
    <property type="project" value="UniProtKB-SubCell"/>
</dbReference>
<evidence type="ECO:0000313" key="11">
    <source>
        <dbReference type="EMBL" id="CAF1322116.1"/>
    </source>
</evidence>
<dbReference type="SUPFAM" id="SSF81321">
    <property type="entry name" value="Family A G protein-coupled receptor-like"/>
    <property type="match status" value="1"/>
</dbReference>
<keyword evidence="2" id="KW-1003">Cell membrane</keyword>
<organism evidence="11 14">
    <name type="scientific">Adineta steineri</name>
    <dbReference type="NCBI Taxonomy" id="433720"/>
    <lineage>
        <taxon>Eukaryota</taxon>
        <taxon>Metazoa</taxon>
        <taxon>Spiralia</taxon>
        <taxon>Gnathifera</taxon>
        <taxon>Rotifera</taxon>
        <taxon>Eurotatoria</taxon>
        <taxon>Bdelloidea</taxon>
        <taxon>Adinetida</taxon>
        <taxon>Adinetidae</taxon>
        <taxon>Adineta</taxon>
    </lineage>
</organism>
<dbReference type="PANTHER" id="PTHR24228:SF59">
    <property type="entry name" value="NEUROPEPTIDE RECEPTOR 15"/>
    <property type="match status" value="1"/>
</dbReference>
<evidence type="ECO:0000256" key="9">
    <source>
        <dbReference type="SAM" id="Phobius"/>
    </source>
</evidence>
<keyword evidence="13" id="KW-1185">Reference proteome</keyword>
<dbReference type="GO" id="GO:0004930">
    <property type="term" value="F:G protein-coupled receptor activity"/>
    <property type="evidence" value="ECO:0007669"/>
    <property type="project" value="UniProtKB-KW"/>
</dbReference>
<dbReference type="Gene3D" id="1.20.1070.10">
    <property type="entry name" value="Rhodopsin 7-helix transmembrane proteins"/>
    <property type="match status" value="1"/>
</dbReference>
<evidence type="ECO:0000256" key="6">
    <source>
        <dbReference type="ARBA" id="ARBA00023136"/>
    </source>
</evidence>
<gene>
    <name evidence="11" type="ORF">BJG266_LOCUS33404</name>
    <name evidence="12" type="ORF">QVE165_LOCUS50511</name>
</gene>
<protein>
    <recommendedName>
        <fullName evidence="10">G-protein coupled receptors family 1 profile domain-containing protein</fullName>
    </recommendedName>
</protein>
<keyword evidence="3 9" id="KW-0812">Transmembrane</keyword>
<evidence type="ECO:0000256" key="2">
    <source>
        <dbReference type="ARBA" id="ARBA00022475"/>
    </source>
</evidence>
<keyword evidence="4 9" id="KW-1133">Transmembrane helix</keyword>
<keyword evidence="6 9" id="KW-0472">Membrane</keyword>
<evidence type="ECO:0000259" key="10">
    <source>
        <dbReference type="PROSITE" id="PS50262"/>
    </source>
</evidence>
<feature type="transmembrane region" description="Helical" evidence="9">
    <location>
        <begin position="62"/>
        <end position="81"/>
    </location>
</feature>
<keyword evidence="5" id="KW-0297">G-protein coupled receptor</keyword>
<name>A0A815F751_9BILA</name>
<dbReference type="InterPro" id="IPR000276">
    <property type="entry name" value="GPCR_Rhodpsn"/>
</dbReference>
<dbReference type="EMBL" id="CAJNOM010000999">
    <property type="protein sequence ID" value="CAF1584882.1"/>
    <property type="molecule type" value="Genomic_DNA"/>
</dbReference>
<evidence type="ECO:0000256" key="4">
    <source>
        <dbReference type="ARBA" id="ARBA00022989"/>
    </source>
</evidence>
<evidence type="ECO:0000256" key="5">
    <source>
        <dbReference type="ARBA" id="ARBA00023040"/>
    </source>
</evidence>
<evidence type="ECO:0000313" key="12">
    <source>
        <dbReference type="EMBL" id="CAF1584882.1"/>
    </source>
</evidence>
<dbReference type="InterPro" id="IPR017452">
    <property type="entry name" value="GPCR_Rhodpsn_7TM"/>
</dbReference>
<dbReference type="Pfam" id="PF00001">
    <property type="entry name" value="7tm_1"/>
    <property type="match status" value="1"/>
</dbReference>
<sequence length="329" mass="39930">MSNINISLNLNISSTSSQDIIPPILKFWLYLIFHIPSFFCTLFLLYHLLFDRTLRRSLNNHVIIVLLFTVLFCEVTNYPWMLYYYYHTTWQKPYVFCVVWGFIDWAVYMLQLILFAWASIERHILIFHDQWVSTKRKRFWIHYFPLIFILIYWFIFYTFVYFYPTCQNQYDSTNMICMDACLFNIFSFRAFETFVNNIIPSLTIVIFSVLLLLRVFRQKYRMRQQIQWRKHRKMTIQLLWIAVLYLLITSPWAMIIFLRLCGLPPNIGAGFENIAVFLSYYIVLLFPFVSLLSLPELYTKLKKICHRQPRQKRIKREPIPARNNQVTPL</sequence>
<evidence type="ECO:0000313" key="14">
    <source>
        <dbReference type="Proteomes" id="UP000663877"/>
    </source>
</evidence>
<dbReference type="CDD" id="cd00637">
    <property type="entry name" value="7tm_classA_rhodopsin-like"/>
    <property type="match status" value="1"/>
</dbReference>
<keyword evidence="7" id="KW-0675">Receptor</keyword>